<dbReference type="InterPro" id="IPR024079">
    <property type="entry name" value="MetalloPept_cat_dom_sf"/>
</dbReference>
<evidence type="ECO:0000313" key="1">
    <source>
        <dbReference type="EMBL" id="MDD1125768.1"/>
    </source>
</evidence>
<sequence>MSFESKGKFFKYAAGANMQQRLDADAVERNRVLAELKSCLAKYPAEQKILGWDYQIELQKNSSLHEIHAPGQMLLIKLTRTTAMRSYLLSLTLDDRPPICVAQSGKMEVFAPDGWIDFKDHYNHKGLNFDHSVLSLITDIAKETGGYVWTDDEITVDQWLSFHGYDVPGTAAQLTNLIAYFEFEFPEVDDLGNYGGQLVVDDQSFITLSSEQCLAIKNVTSQQLPSQSRLLDSLMSGSRPGIAVHDNAAVMLKQVIAHSVSQGWARSCLQRLHWLGSQAGQTISESQLGQLLVTAMLLDINPFIGKQQNRKSVGSYELYSPRYLGRPASVVLEGLRDHMVANQWVGHDAAPLAIHLCLAQIAPEFIVRQVPTSIAIGSLEWVAFCRGVALVEAAVQGAARVMTYPQIMAYAQLEPVSQSLADVHMLALIDPIVDWALINAVVTEAELKQDEKATTQRAIVAYQQYVANFSQVGIAYSTPLPDRRAIARAVLEAAAPGCDFLEKPRLNQRPGLWTSPTTVSMVDLHMSGDLTKQEWDFHPVFPDSKAPDLQSQITGSRPATHDPSVVSIYRRYPKLLQLADNNVEFSRQLRSYLGEMNVALATTLKLALSRMSYFDLQDVLRGELTFFTVRDSAVITRTTPIGGPLHRKEPVESQAGKDAATGRFGLVMCASHRGKTSCFEVFTLRGEIHRNDELGKLIVSGGKLQAPARVDFKGDLKTHVAPTPKQRLPINIKCYIEGVANDFKVTRSEAIIDKLIVLSAPATPSKPKNSEYQNFSDPRIGQISALIVSRHPLMTFEQLRATATLPTELERERAKGEAVTTYIVDLAVPFKRCIQDLSTGEHNLVVDGLYGCAMDAIALVGTVAGVVSKTVSIVSKASTLATRLGNLARLAIATGISIFNPLDDLPSVVRGTGKLVYKGGMRLSRQTQEIIALAKSQMGHIKGTQKSGQLLGTSDSAIVGQGTWRPKTASADTLTVLAARKDFHWYALDRTGKAWGPKLSNFMFDAPLRANRSHKTLPISYTRDVIKNSLPKVKAKIEQAIKAIGDHDFTRDRDFIIKAFLGSNTSDATDRILKYLNLIRTDFAGFSLSNLILEQYKDSGNIAAFNPEAYRQWIAASASERPDVMFMEVYARNLNAHFTGHGYNHAVVADDLIHEMLHGAAQTEDVSYASDTAKSGSADQTLNVTSLLNLASGNLPMDEEGTTTLYQSATKAVENADSLALVISLLDQYYTDKPEFERNLDTLEQCLAIHRTGAIVEPVVLTLNRSQ</sequence>
<name>A0ABT5PPN6_9PSED</name>
<gene>
    <name evidence="1" type="ORF">M5G18_14335</name>
</gene>
<dbReference type="RefSeq" id="WP_273899619.1">
    <property type="nucleotide sequence ID" value="NZ_JAMDGS010000010.1"/>
</dbReference>
<comment type="caution">
    <text evidence="1">The sequence shown here is derived from an EMBL/GenBank/DDBJ whole genome shotgun (WGS) entry which is preliminary data.</text>
</comment>
<dbReference type="Proteomes" id="UP001150531">
    <property type="component" value="Unassembled WGS sequence"/>
</dbReference>
<accession>A0ABT5PPN6</accession>
<evidence type="ECO:0000313" key="2">
    <source>
        <dbReference type="Proteomes" id="UP001150531"/>
    </source>
</evidence>
<keyword evidence="2" id="KW-1185">Reference proteome</keyword>
<reference evidence="1" key="1">
    <citation type="submission" date="2022-05" db="EMBL/GenBank/DDBJ databases">
        <title>Novel Pseudomonas spp. Isolated from a Rainbow Trout Aquaculture Facility.</title>
        <authorList>
            <person name="Testerman T."/>
            <person name="Graf J."/>
        </authorList>
    </citation>
    <scope>NUCLEOTIDE SEQUENCE</scope>
    <source>
        <strain evidence="1">ID386</strain>
    </source>
</reference>
<proteinExistence type="predicted"/>
<evidence type="ECO:0008006" key="3">
    <source>
        <dbReference type="Google" id="ProtNLM"/>
    </source>
</evidence>
<dbReference type="Gene3D" id="3.40.390.10">
    <property type="entry name" value="Collagenase (Catalytic Domain)"/>
    <property type="match status" value="1"/>
</dbReference>
<protein>
    <recommendedName>
        <fullName evidence="3">Dermonecrotic toxin</fullName>
    </recommendedName>
</protein>
<organism evidence="1 2">
    <name type="scientific">Pseudomonas aphyarum</name>
    <dbReference type="NCBI Taxonomy" id="2942629"/>
    <lineage>
        <taxon>Bacteria</taxon>
        <taxon>Pseudomonadati</taxon>
        <taxon>Pseudomonadota</taxon>
        <taxon>Gammaproteobacteria</taxon>
        <taxon>Pseudomonadales</taxon>
        <taxon>Pseudomonadaceae</taxon>
        <taxon>Pseudomonas</taxon>
    </lineage>
</organism>
<dbReference type="EMBL" id="JAMDGS010000010">
    <property type="protein sequence ID" value="MDD1125768.1"/>
    <property type="molecule type" value="Genomic_DNA"/>
</dbReference>